<dbReference type="CDD" id="cd16713">
    <property type="entry name" value="RING-HC_BIRC2_3_7"/>
    <property type="match status" value="1"/>
</dbReference>
<keyword evidence="2 4" id="KW-0863">Zinc-finger</keyword>
<feature type="compositionally biased region" description="Basic and acidic residues" evidence="5">
    <location>
        <begin position="289"/>
        <end position="307"/>
    </location>
</feature>
<evidence type="ECO:0000259" key="6">
    <source>
        <dbReference type="PROSITE" id="PS50089"/>
    </source>
</evidence>
<sequence>MHYEDKCCKMNEETLTAMCGDVVWDKNEAQALEFADELIPKQFCGNELCDNFLRKFIWTGISLAWMIFRSVAQFVIWTVMGKVILWKKIALDKVWQYVSGFPVVSRSCSDMINKLEVICAAFYRVNRGTDKMPIDGGHKTERLEVDSQLFCGNELSDPGPRCDDADDAGRQFVDVSSPKYSLSDIELMYYKVIHELDIPYLNKDILVQETVNKLEGKFGKESTADALHPKDLEEDGCITLSPLLDEEKSSFQGLCAKALGEKIENGTSTTQGHCERVTYEAPFTPLGESKADNSLEHNTSESAESVHTDSSQGHPLKLSINFETHSETAVRSESVETTRLKRVRIRPSIDNDSMVSVENQGEDVHNLTMVSCDVAVMKEIENKLTKCDGNHLIASSFESHASGHGENLVATPAADFLNTSLRSHIAAVAREDRPSENFAYLPGENNTCVLNEDCSTAIVNDNAMATNECGNSFPNEDNINVHKEAEFTDPNKNDTSVPDEHSISAPNENDISVRDEDEMYNANENDTSFQNENKMSDPNGKDIFAPNTSDVSPLGNNLASSREQLGFPYCDNPCKTQSVPREAGMVDSLDNHPFIPETTTAQSALPLCFEETGEPAIALSDTETCKSQYFDDQNDNEKETPTDVLMDCTSFTQRKNLPLKIILLSKKPALSAQEKSMASNIKKKDESLEDGLNWLYRLSPNRPLPLCWNGFKLQHIYMLGVGQNRTQSVFHGIHEGIFNELTRRIASFHSAPRDLAKSPSTLAASGFVYLGETAHDEVICVYCLRRYKHWRETDNVNQIHRQLNPSCPGLANTMAITASHEHEAQAVSWDNDAALEPVRDVDSVDFGPFRRRGASNSRSSSALSSALGVSSTTAAMTATPISINTPATAAGSSASGPQPRRSSINGDLNSFAVDTVNTPVDSQGRHDSTGRGRRGDGAANTNGLRMSLQELGIFSERPRRQDLAILASRLESFAGWPEDSPVTALDAAKAGFFFVGYADSTRCFFCQGGLRNWEQGDNPFVEHARHFPKCAYIRQVMGQTFIDAVQARKRSGENPALLKICLNHSTLMIPQAHMASIVMSSGPGALYLGLVLSAISISLDSIDGCVCSPYDGWYSSCFFLLKYLGLTLSAEELFQYMNRNQDGGTVESNNDVTDSGGPLDELIEENRGLRNNLTCKICMDREVKVVFLPCGHLVACQECSTAMRECPVCRGHIRAIVMASLR</sequence>
<dbReference type="Pfam" id="PF00653">
    <property type="entry name" value="BIR"/>
    <property type="match status" value="2"/>
</dbReference>
<name>A0ABM1VY60_APLCA</name>
<dbReference type="SMART" id="SM00238">
    <property type="entry name" value="BIR"/>
    <property type="match status" value="2"/>
</dbReference>
<evidence type="ECO:0000256" key="1">
    <source>
        <dbReference type="ARBA" id="ARBA00006672"/>
    </source>
</evidence>
<dbReference type="PANTHER" id="PTHR10044">
    <property type="entry name" value="INHIBITOR OF APOPTOSIS"/>
    <property type="match status" value="1"/>
</dbReference>
<feature type="region of interest" description="Disordered" evidence="5">
    <location>
        <begin position="285"/>
        <end position="314"/>
    </location>
</feature>
<dbReference type="Pfam" id="PF13920">
    <property type="entry name" value="zf-C3HC4_3"/>
    <property type="match status" value="1"/>
</dbReference>
<keyword evidence="2 4" id="KW-0479">Metal-binding</keyword>
<keyword evidence="7" id="KW-1185">Reference proteome</keyword>
<feature type="region of interest" description="Disordered" evidence="5">
    <location>
        <begin position="488"/>
        <end position="509"/>
    </location>
</feature>
<keyword evidence="3" id="KW-0862">Zinc</keyword>
<feature type="compositionally biased region" description="Basic and acidic residues" evidence="5">
    <location>
        <begin position="488"/>
        <end position="502"/>
    </location>
</feature>
<dbReference type="PROSITE" id="PS01282">
    <property type="entry name" value="BIR_REPEAT_1"/>
    <property type="match status" value="1"/>
</dbReference>
<evidence type="ECO:0000256" key="3">
    <source>
        <dbReference type="ARBA" id="ARBA00022833"/>
    </source>
</evidence>
<feature type="compositionally biased region" description="Basic and acidic residues" evidence="5">
    <location>
        <begin position="923"/>
        <end position="936"/>
    </location>
</feature>
<proteinExistence type="inferred from homology"/>
<dbReference type="InterPro" id="IPR001841">
    <property type="entry name" value="Znf_RING"/>
</dbReference>
<reference evidence="8" key="1">
    <citation type="submission" date="2025-08" db="UniProtKB">
        <authorList>
            <consortium name="RefSeq"/>
        </authorList>
    </citation>
    <scope>IDENTIFICATION</scope>
</reference>
<dbReference type="GeneID" id="101847984"/>
<dbReference type="Gene3D" id="1.10.1170.10">
    <property type="entry name" value="Inhibitor Of Apoptosis Protein (2mihbC-IAP-1), Chain A"/>
    <property type="match status" value="3"/>
</dbReference>
<evidence type="ECO:0000313" key="7">
    <source>
        <dbReference type="Proteomes" id="UP000694888"/>
    </source>
</evidence>
<dbReference type="SMART" id="SM00184">
    <property type="entry name" value="RING"/>
    <property type="match status" value="1"/>
</dbReference>
<dbReference type="InterPro" id="IPR011029">
    <property type="entry name" value="DEATH-like_dom_sf"/>
</dbReference>
<evidence type="ECO:0000256" key="2">
    <source>
        <dbReference type="ARBA" id="ARBA00022771"/>
    </source>
</evidence>
<dbReference type="PANTHER" id="PTHR10044:SF139">
    <property type="entry name" value="DEATH-ASSOCIATED INHIBITOR OF APOPTOSIS 2"/>
    <property type="match status" value="1"/>
</dbReference>
<dbReference type="Proteomes" id="UP000694888">
    <property type="component" value="Unplaced"/>
</dbReference>
<accession>A0ABM1VY60</accession>
<dbReference type="RefSeq" id="XP_035827353.1">
    <property type="nucleotide sequence ID" value="XM_035971460.1"/>
</dbReference>
<feature type="domain" description="RING-type" evidence="6">
    <location>
        <begin position="1175"/>
        <end position="1210"/>
    </location>
</feature>
<evidence type="ECO:0000313" key="8">
    <source>
        <dbReference type="RefSeq" id="XP_035827353.1"/>
    </source>
</evidence>
<dbReference type="PROSITE" id="PS50143">
    <property type="entry name" value="BIR_REPEAT_2"/>
    <property type="match status" value="2"/>
</dbReference>
<evidence type="ECO:0000256" key="5">
    <source>
        <dbReference type="SAM" id="MobiDB-lite"/>
    </source>
</evidence>
<dbReference type="InterPro" id="IPR001370">
    <property type="entry name" value="BIR_rpt"/>
</dbReference>
<dbReference type="Gene3D" id="1.10.533.10">
    <property type="entry name" value="Death Domain, Fas"/>
    <property type="match status" value="1"/>
</dbReference>
<protein>
    <submittedName>
        <fullName evidence="8">Uncharacterized protein LOC101847984</fullName>
    </submittedName>
</protein>
<organism evidence="7 8">
    <name type="scientific">Aplysia californica</name>
    <name type="common">California sea hare</name>
    <dbReference type="NCBI Taxonomy" id="6500"/>
    <lineage>
        <taxon>Eukaryota</taxon>
        <taxon>Metazoa</taxon>
        <taxon>Spiralia</taxon>
        <taxon>Lophotrochozoa</taxon>
        <taxon>Mollusca</taxon>
        <taxon>Gastropoda</taxon>
        <taxon>Heterobranchia</taxon>
        <taxon>Euthyneura</taxon>
        <taxon>Tectipleura</taxon>
        <taxon>Aplysiida</taxon>
        <taxon>Aplysioidea</taxon>
        <taxon>Aplysiidae</taxon>
        <taxon>Aplysia</taxon>
    </lineage>
</organism>
<gene>
    <name evidence="8" type="primary">LOC101847984</name>
</gene>
<dbReference type="PROSITE" id="PS50089">
    <property type="entry name" value="ZF_RING_2"/>
    <property type="match status" value="1"/>
</dbReference>
<dbReference type="CDD" id="cd00022">
    <property type="entry name" value="BIR"/>
    <property type="match status" value="2"/>
</dbReference>
<evidence type="ECO:0000256" key="4">
    <source>
        <dbReference type="PROSITE-ProRule" id="PRU00175"/>
    </source>
</evidence>
<feature type="region of interest" description="Disordered" evidence="5">
    <location>
        <begin position="885"/>
        <end position="942"/>
    </location>
</feature>
<dbReference type="InterPro" id="IPR050784">
    <property type="entry name" value="IAP"/>
</dbReference>
<feature type="compositionally biased region" description="Low complexity" evidence="5">
    <location>
        <begin position="885"/>
        <end position="897"/>
    </location>
</feature>
<comment type="similarity">
    <text evidence="1">Belongs to the IAP family.</text>
</comment>
<dbReference type="SUPFAM" id="SSF57924">
    <property type="entry name" value="Inhibitor of apoptosis (IAP) repeat"/>
    <property type="match status" value="2"/>
</dbReference>